<protein>
    <submittedName>
        <fullName evidence="9">Undecaprenyl-phosphate alpha-N-acetylglucosaminyl 1-phosphate transferase</fullName>
    </submittedName>
</protein>
<keyword evidence="7" id="KW-0479">Metal-binding</keyword>
<feature type="transmembrane region" description="Helical" evidence="8">
    <location>
        <begin position="72"/>
        <end position="88"/>
    </location>
</feature>
<feature type="transmembrane region" description="Helical" evidence="8">
    <location>
        <begin position="6"/>
        <end position="26"/>
    </location>
</feature>
<comment type="subcellular location">
    <subcellularLocation>
        <location evidence="1">Cell membrane</location>
        <topology evidence="1">Multi-pass membrane protein</topology>
    </subcellularLocation>
</comment>
<dbReference type="AlphaFoldDB" id="A0A918PZW6"/>
<dbReference type="GO" id="GO:0005886">
    <property type="term" value="C:plasma membrane"/>
    <property type="evidence" value="ECO:0007669"/>
    <property type="project" value="UniProtKB-SubCell"/>
</dbReference>
<keyword evidence="4 8" id="KW-0812">Transmembrane</keyword>
<feature type="transmembrane region" description="Helical" evidence="8">
    <location>
        <begin position="47"/>
        <end position="66"/>
    </location>
</feature>
<dbReference type="RefSeq" id="WP_018473185.1">
    <property type="nucleotide sequence ID" value="NZ_BMWX01000003.1"/>
</dbReference>
<keyword evidence="10" id="KW-1185">Reference proteome</keyword>
<feature type="binding site" evidence="7">
    <location>
        <position position="150"/>
    </location>
    <ligand>
        <name>Mg(2+)</name>
        <dbReference type="ChEBI" id="CHEBI:18420"/>
    </ligand>
</feature>
<accession>A0A918PZW6</accession>
<feature type="transmembrane region" description="Helical" evidence="8">
    <location>
        <begin position="181"/>
        <end position="199"/>
    </location>
</feature>
<feature type="transmembrane region" description="Helical" evidence="8">
    <location>
        <begin position="322"/>
        <end position="341"/>
    </location>
</feature>
<keyword evidence="2" id="KW-1003">Cell membrane</keyword>
<keyword evidence="5 8" id="KW-1133">Transmembrane helix</keyword>
<keyword evidence="6 8" id="KW-0472">Membrane</keyword>
<comment type="cofactor">
    <cofactor evidence="7">
        <name>Mg(2+)</name>
        <dbReference type="ChEBI" id="CHEBI:18420"/>
    </cofactor>
</comment>
<evidence type="ECO:0000256" key="6">
    <source>
        <dbReference type="ARBA" id="ARBA00023136"/>
    </source>
</evidence>
<feature type="transmembrane region" description="Helical" evidence="8">
    <location>
        <begin position="247"/>
        <end position="266"/>
    </location>
</feature>
<dbReference type="CDD" id="cd06853">
    <property type="entry name" value="GT_WecA_like"/>
    <property type="match status" value="1"/>
</dbReference>
<dbReference type="PANTHER" id="PTHR22926">
    <property type="entry name" value="PHOSPHO-N-ACETYLMURAMOYL-PENTAPEPTIDE-TRANSFERASE"/>
    <property type="match status" value="1"/>
</dbReference>
<evidence type="ECO:0000313" key="10">
    <source>
        <dbReference type="Proteomes" id="UP000619457"/>
    </source>
</evidence>
<keyword evidence="7" id="KW-0460">Magnesium</keyword>
<dbReference type="PROSITE" id="PS01348">
    <property type="entry name" value="MRAY_2"/>
    <property type="match status" value="1"/>
</dbReference>
<feature type="transmembrane region" description="Helical" evidence="8">
    <location>
        <begin position="158"/>
        <end position="175"/>
    </location>
</feature>
<feature type="binding site" evidence="7">
    <location>
        <position position="210"/>
    </location>
    <ligand>
        <name>Mg(2+)</name>
        <dbReference type="ChEBI" id="CHEBI:18420"/>
    </ligand>
</feature>
<reference evidence="9" key="2">
    <citation type="submission" date="2020-09" db="EMBL/GenBank/DDBJ databases">
        <authorList>
            <person name="Sun Q."/>
            <person name="Kim S."/>
        </authorList>
    </citation>
    <scope>NUCLEOTIDE SEQUENCE</scope>
    <source>
        <strain evidence="9">KCTC 12368</strain>
    </source>
</reference>
<evidence type="ECO:0000256" key="1">
    <source>
        <dbReference type="ARBA" id="ARBA00004651"/>
    </source>
</evidence>
<feature type="transmembrane region" description="Helical" evidence="8">
    <location>
        <begin position="133"/>
        <end position="151"/>
    </location>
</feature>
<evidence type="ECO:0000256" key="5">
    <source>
        <dbReference type="ARBA" id="ARBA00022989"/>
    </source>
</evidence>
<dbReference type="Proteomes" id="UP000619457">
    <property type="component" value="Unassembled WGS sequence"/>
</dbReference>
<reference evidence="9" key="1">
    <citation type="journal article" date="2014" name="Int. J. Syst. Evol. Microbiol.">
        <title>Complete genome sequence of Corynebacterium casei LMG S-19264T (=DSM 44701T), isolated from a smear-ripened cheese.</title>
        <authorList>
            <consortium name="US DOE Joint Genome Institute (JGI-PGF)"/>
            <person name="Walter F."/>
            <person name="Albersmeier A."/>
            <person name="Kalinowski J."/>
            <person name="Ruckert C."/>
        </authorList>
    </citation>
    <scope>NUCLEOTIDE SEQUENCE</scope>
    <source>
        <strain evidence="9">KCTC 12368</strain>
    </source>
</reference>
<evidence type="ECO:0000313" key="9">
    <source>
        <dbReference type="EMBL" id="GGZ26592.1"/>
    </source>
</evidence>
<feature type="transmembrane region" description="Helical" evidence="8">
    <location>
        <begin position="206"/>
        <end position="227"/>
    </location>
</feature>
<proteinExistence type="predicted"/>
<dbReference type="PROSITE" id="PS01347">
    <property type="entry name" value="MRAY_1"/>
    <property type="match status" value="1"/>
</dbReference>
<dbReference type="InterPro" id="IPR000715">
    <property type="entry name" value="Glycosyl_transferase_4"/>
</dbReference>
<evidence type="ECO:0000256" key="4">
    <source>
        <dbReference type="ARBA" id="ARBA00022692"/>
    </source>
</evidence>
<evidence type="ECO:0000256" key="8">
    <source>
        <dbReference type="SAM" id="Phobius"/>
    </source>
</evidence>
<dbReference type="GO" id="GO:0009103">
    <property type="term" value="P:lipopolysaccharide biosynthetic process"/>
    <property type="evidence" value="ECO:0007669"/>
    <property type="project" value="TreeGrafter"/>
</dbReference>
<feature type="transmembrane region" description="Helical" evidence="8">
    <location>
        <begin position="100"/>
        <end position="127"/>
    </location>
</feature>
<organism evidence="9 10">
    <name type="scientific">Echinicola pacifica</name>
    <dbReference type="NCBI Taxonomy" id="346377"/>
    <lineage>
        <taxon>Bacteria</taxon>
        <taxon>Pseudomonadati</taxon>
        <taxon>Bacteroidota</taxon>
        <taxon>Cytophagia</taxon>
        <taxon>Cytophagales</taxon>
        <taxon>Cyclobacteriaceae</taxon>
        <taxon>Echinicola</taxon>
    </lineage>
</organism>
<evidence type="ECO:0000256" key="2">
    <source>
        <dbReference type="ARBA" id="ARBA00022475"/>
    </source>
</evidence>
<keyword evidence="3 9" id="KW-0808">Transferase</keyword>
<gene>
    <name evidence="9" type="ORF">GCM10007049_19120</name>
</gene>
<name>A0A918PZW6_9BACT</name>
<dbReference type="EMBL" id="BMWX01000003">
    <property type="protein sequence ID" value="GGZ26592.1"/>
    <property type="molecule type" value="Genomic_DNA"/>
</dbReference>
<evidence type="ECO:0000256" key="7">
    <source>
        <dbReference type="PIRSR" id="PIRSR600715-1"/>
    </source>
</evidence>
<dbReference type="GO" id="GO:0044038">
    <property type="term" value="P:cell wall macromolecule biosynthetic process"/>
    <property type="evidence" value="ECO:0007669"/>
    <property type="project" value="TreeGrafter"/>
</dbReference>
<dbReference type="Pfam" id="PF00953">
    <property type="entry name" value="Glycos_transf_4"/>
    <property type="match status" value="1"/>
</dbReference>
<feature type="transmembrane region" description="Helical" evidence="8">
    <location>
        <begin position="297"/>
        <end position="316"/>
    </location>
</feature>
<dbReference type="InterPro" id="IPR018480">
    <property type="entry name" value="PNAcMuramoyl-5peptid_Trfase_CS"/>
</dbReference>
<evidence type="ECO:0000256" key="3">
    <source>
        <dbReference type="ARBA" id="ARBA00022679"/>
    </source>
</evidence>
<dbReference type="PANTHER" id="PTHR22926:SF3">
    <property type="entry name" value="UNDECAPRENYL-PHOSPHATE ALPHA-N-ACETYLGLUCOSAMINYL 1-PHOSPHATE TRANSFERASE"/>
    <property type="match status" value="1"/>
</dbReference>
<dbReference type="GO" id="GO:0071555">
    <property type="term" value="P:cell wall organization"/>
    <property type="evidence" value="ECO:0007669"/>
    <property type="project" value="TreeGrafter"/>
</dbReference>
<comment type="caution">
    <text evidence="9">The sequence shown here is derived from an EMBL/GenBank/DDBJ whole genome shotgun (WGS) entry which is preliminary data.</text>
</comment>
<dbReference type="GO" id="GO:0016780">
    <property type="term" value="F:phosphotransferase activity, for other substituted phosphate groups"/>
    <property type="evidence" value="ECO:0007669"/>
    <property type="project" value="InterPro"/>
</dbReference>
<dbReference type="GO" id="GO:0046872">
    <property type="term" value="F:metal ion binding"/>
    <property type="evidence" value="ECO:0007669"/>
    <property type="project" value="UniProtKB-KW"/>
</dbReference>
<sequence>MQAILTVLLAFFTGLLIMPFVIKLVTKNNVVDKPGGRKIHKEIIPSMGGIGIFAAILVGLLVGLDLNHWQNLSYILVAVTLMFLLGLQDDRVELSARYKLLGQLLAVSVILIGDVRISSFYGFLGIYELPMGLSYFLTGFVIIGLTNAFNLIDGVDGLAGLLSLVSFLFLAIWFLATGYLAFGLVSLACVGGVLAFLAFNWHPAKIFMGDTGSLTLGFLLAILSVLFVEANGKQISHHHYFHFNAPITAGLALVLVSCFDTLRVVIKRLKNGRPPMAADKSHIHHFLMRAGLRHDQVAIVLGFVKISFLGLMVTLSSFSDMILLPLLLGSVTLLCLFLDAVTLRKVKQIARETPGVLVLEEEEGIQSENLNSPSKLQKEPA</sequence>